<dbReference type="InterPro" id="IPR005198">
    <property type="entry name" value="Glyco_hydro_76"/>
</dbReference>
<protein>
    <recommendedName>
        <fullName evidence="3">mannan endo-1,6-alpha-mannosidase</fullName>
        <ecNumber evidence="3">3.2.1.101</ecNumber>
    </recommendedName>
</protein>
<keyword evidence="6" id="KW-0325">Glycoprotein</keyword>
<reference evidence="9" key="1">
    <citation type="submission" date="2020-04" db="EMBL/GenBank/DDBJ databases">
        <title>Draft genome resource of the tomato pathogen Pseudocercospora fuligena.</title>
        <authorList>
            <person name="Zaccaron A."/>
        </authorList>
    </citation>
    <scope>NUCLEOTIDE SEQUENCE</scope>
    <source>
        <strain evidence="9">PF001</strain>
    </source>
</reference>
<keyword evidence="4 8" id="KW-0732">Signal</keyword>
<evidence type="ECO:0000256" key="1">
    <source>
        <dbReference type="ARBA" id="ARBA00001452"/>
    </source>
</evidence>
<evidence type="ECO:0000256" key="4">
    <source>
        <dbReference type="ARBA" id="ARBA00022729"/>
    </source>
</evidence>
<keyword evidence="5" id="KW-0378">Hydrolase</keyword>
<name>A0A8H6RJN3_9PEZI</name>
<accession>A0A8H6RJN3</accession>
<dbReference type="OrthoDB" id="9984024at2759"/>
<dbReference type="GO" id="GO:0016052">
    <property type="term" value="P:carbohydrate catabolic process"/>
    <property type="evidence" value="ECO:0007669"/>
    <property type="project" value="InterPro"/>
</dbReference>
<keyword evidence="7" id="KW-0326">Glycosidase</keyword>
<dbReference type="PANTHER" id="PTHR12145">
    <property type="entry name" value="MANNAN ENDO-1,6-ALPHA-MANNOSIDASE DCW1"/>
    <property type="match status" value="1"/>
</dbReference>
<dbReference type="AlphaFoldDB" id="A0A8H6RJN3"/>
<evidence type="ECO:0000256" key="6">
    <source>
        <dbReference type="ARBA" id="ARBA00023180"/>
    </source>
</evidence>
<evidence type="ECO:0000256" key="3">
    <source>
        <dbReference type="ARBA" id="ARBA00012350"/>
    </source>
</evidence>
<feature type="signal peptide" evidence="8">
    <location>
        <begin position="1"/>
        <end position="21"/>
    </location>
</feature>
<comment type="caution">
    <text evidence="9">The sequence shown here is derived from an EMBL/GenBank/DDBJ whole genome shotgun (WGS) entry which is preliminary data.</text>
</comment>
<feature type="chain" id="PRO_5034106949" description="mannan endo-1,6-alpha-mannosidase" evidence="8">
    <location>
        <begin position="22"/>
        <end position="915"/>
    </location>
</feature>
<evidence type="ECO:0000256" key="7">
    <source>
        <dbReference type="ARBA" id="ARBA00023295"/>
    </source>
</evidence>
<dbReference type="GO" id="GO:0009272">
    <property type="term" value="P:fungal-type cell wall biogenesis"/>
    <property type="evidence" value="ECO:0007669"/>
    <property type="project" value="TreeGrafter"/>
</dbReference>
<gene>
    <name evidence="9" type="ORF">HII31_05955</name>
</gene>
<comment type="similarity">
    <text evidence="2">Belongs to the glycosyl hydrolase 76 family.</text>
</comment>
<dbReference type="InterPro" id="IPR008928">
    <property type="entry name" value="6-hairpin_glycosidase_sf"/>
</dbReference>
<dbReference type="PANTHER" id="PTHR12145:SF36">
    <property type="entry name" value="MANNAN ENDO-1,6-ALPHA-MANNOSIDASE DCW1"/>
    <property type="match status" value="1"/>
</dbReference>
<keyword evidence="10" id="KW-1185">Reference proteome</keyword>
<dbReference type="Proteomes" id="UP000660729">
    <property type="component" value="Unassembled WGS sequence"/>
</dbReference>
<comment type="catalytic activity">
    <reaction evidence="1">
        <text>Random hydrolysis of (1-&gt;6)-alpha-D-mannosidic linkages in unbranched (1-&gt;6)-mannans.</text>
        <dbReference type="EC" id="3.2.1.101"/>
    </reaction>
</comment>
<dbReference type="InterPro" id="IPR014480">
    <property type="entry name" value="Mannan-1_6-alpha_mannosidase"/>
</dbReference>
<dbReference type="Pfam" id="PF03663">
    <property type="entry name" value="Glyco_hydro_76"/>
    <property type="match status" value="1"/>
</dbReference>
<evidence type="ECO:0000256" key="8">
    <source>
        <dbReference type="SAM" id="SignalP"/>
    </source>
</evidence>
<evidence type="ECO:0000256" key="5">
    <source>
        <dbReference type="ARBA" id="ARBA00022801"/>
    </source>
</evidence>
<proteinExistence type="inferred from homology"/>
<dbReference type="GO" id="GO:0008496">
    <property type="term" value="F:mannan endo-1,6-alpha-mannosidase activity"/>
    <property type="evidence" value="ECO:0007669"/>
    <property type="project" value="UniProtKB-EC"/>
</dbReference>
<evidence type="ECO:0000313" key="9">
    <source>
        <dbReference type="EMBL" id="KAF7192729.1"/>
    </source>
</evidence>
<dbReference type="Gene3D" id="1.50.10.20">
    <property type="match status" value="1"/>
</dbReference>
<dbReference type="EC" id="3.2.1.101" evidence="3"/>
<evidence type="ECO:0000256" key="2">
    <source>
        <dbReference type="ARBA" id="ARBA00009699"/>
    </source>
</evidence>
<organism evidence="9 10">
    <name type="scientific">Pseudocercospora fuligena</name>
    <dbReference type="NCBI Taxonomy" id="685502"/>
    <lineage>
        <taxon>Eukaryota</taxon>
        <taxon>Fungi</taxon>
        <taxon>Dikarya</taxon>
        <taxon>Ascomycota</taxon>
        <taxon>Pezizomycotina</taxon>
        <taxon>Dothideomycetes</taxon>
        <taxon>Dothideomycetidae</taxon>
        <taxon>Mycosphaerellales</taxon>
        <taxon>Mycosphaerellaceae</taxon>
        <taxon>Pseudocercospora</taxon>
    </lineage>
</organism>
<dbReference type="EMBL" id="JABCIY010000111">
    <property type="protein sequence ID" value="KAF7192729.1"/>
    <property type="molecule type" value="Genomic_DNA"/>
</dbReference>
<dbReference type="SUPFAM" id="SSF48208">
    <property type="entry name" value="Six-hairpin glycosidases"/>
    <property type="match status" value="1"/>
</dbReference>
<evidence type="ECO:0000313" key="10">
    <source>
        <dbReference type="Proteomes" id="UP000660729"/>
    </source>
</evidence>
<sequence length="915" mass="102801">MRVSSATGVLGLAVSVGTTYAQNSAQQYSPENVRNSTRPLVDSILRIYNGNRTTPPPGFIPGLFPDPYYWWESGLAFDSLINYWAYSEDDTIEDLVRQAMVFQVGPDLNYMPLNQSKSLGNDDQSTWALAAMTAAEFGFPEPVSINATWAQLAMNVFDSQVARWDEESCGGGLKWQIFTFNNGYNYKNSMTQANFAQLGARLAKYTGNSTYLDWAQRAIEWSFNIGLVDADTSGIYDGTDDTTNCSEVNHIQWTINAGQFLNAYAYACNGSSSCTRWFSSVGQVALAELTVFTKNAVLYEVACAPNNNCNVDQLAFRAPLARALGNVRDMVNTTVVTLNGTTGTSSNQADYISTVIDTSAQGAVQQCAAAANNSQTMATTPQHWCCLYSQYLFIQVLFAAMEQLAIDTVLGAALLAFIPIFHKFSPASKSAKVWTTIWLSLAALYSFYPVTAKTFLSSAQTFISEKPYQAAVIALSIAIPLKYIQNKLRFARLNELKWKYGFTDDPKTYEDMSVEVAQEIERNMAEWEFPRLWQFGWISDFFRTSTNPGVSKAITASGHFINEDKRVEHQRMQATVHLMTGLAAYPVKSKNSSLVISRINEHHHRYGIKINSDDVLYLIIHFGLAPVPWINKFGYRKLEPFEVQAIWTLWRELGCRMGVRYIPKTLSQANEWRKDIVYFCQMECLGPSPVLREVVYDIFRLASFVVRHFMFPRLSPYVRSPTEPNKEGRMNFPHTPYDTMPYWQADTFWNLWGPRAIWNTVILGMPRPSKEFESQGVPFEAMGAPHPHPATQANIEKKVRENAMILEDAPYGYRPPIGFQANRLIEPVSGPEYGEDMNRFPEGTPTTPNNPIRFTREYERRGGVFSKIETMEKPEDVEIRPDQKDVLLKKSTNAAPKINGAANGVPFAPLVSAAA</sequence>